<dbReference type="AlphaFoldDB" id="A0A2P5AH34"/>
<feature type="non-terminal residue" evidence="1">
    <location>
        <position position="114"/>
    </location>
</feature>
<organism evidence="1 2">
    <name type="scientific">Parasponia andersonii</name>
    <name type="common">Sponia andersonii</name>
    <dbReference type="NCBI Taxonomy" id="3476"/>
    <lineage>
        <taxon>Eukaryota</taxon>
        <taxon>Viridiplantae</taxon>
        <taxon>Streptophyta</taxon>
        <taxon>Embryophyta</taxon>
        <taxon>Tracheophyta</taxon>
        <taxon>Spermatophyta</taxon>
        <taxon>Magnoliopsida</taxon>
        <taxon>eudicotyledons</taxon>
        <taxon>Gunneridae</taxon>
        <taxon>Pentapetalae</taxon>
        <taxon>rosids</taxon>
        <taxon>fabids</taxon>
        <taxon>Rosales</taxon>
        <taxon>Cannabaceae</taxon>
        <taxon>Parasponia</taxon>
    </lineage>
</organism>
<evidence type="ECO:0000313" key="1">
    <source>
        <dbReference type="EMBL" id="PON35834.1"/>
    </source>
</evidence>
<dbReference type="OrthoDB" id="1705459at2759"/>
<reference evidence="2" key="1">
    <citation type="submission" date="2016-06" db="EMBL/GenBank/DDBJ databases">
        <title>Parallel loss of symbiosis genes in relatives of nitrogen-fixing non-legume Parasponia.</title>
        <authorList>
            <person name="Van Velzen R."/>
            <person name="Holmer R."/>
            <person name="Bu F."/>
            <person name="Rutten L."/>
            <person name="Van Zeijl A."/>
            <person name="Liu W."/>
            <person name="Santuari L."/>
            <person name="Cao Q."/>
            <person name="Sharma T."/>
            <person name="Shen D."/>
            <person name="Roswanjaya Y."/>
            <person name="Wardhani T."/>
            <person name="Kalhor M.S."/>
            <person name="Jansen J."/>
            <person name="Van den Hoogen J."/>
            <person name="Gungor B."/>
            <person name="Hartog M."/>
            <person name="Hontelez J."/>
            <person name="Verver J."/>
            <person name="Yang W.-C."/>
            <person name="Schijlen E."/>
            <person name="Repin R."/>
            <person name="Schilthuizen M."/>
            <person name="Schranz E."/>
            <person name="Heidstra R."/>
            <person name="Miyata K."/>
            <person name="Fedorova E."/>
            <person name="Kohlen W."/>
            <person name="Bisseling T."/>
            <person name="Smit S."/>
            <person name="Geurts R."/>
        </authorList>
    </citation>
    <scope>NUCLEOTIDE SEQUENCE [LARGE SCALE GENOMIC DNA]</scope>
    <source>
        <strain evidence="2">cv. WU1-14</strain>
    </source>
</reference>
<dbReference type="Proteomes" id="UP000237105">
    <property type="component" value="Unassembled WGS sequence"/>
</dbReference>
<name>A0A2P5AH34_PARAD</name>
<gene>
    <name evidence="1" type="ORF">PanWU01x14_333170</name>
</gene>
<dbReference type="EMBL" id="JXTB01000594">
    <property type="protein sequence ID" value="PON35834.1"/>
    <property type="molecule type" value="Genomic_DNA"/>
</dbReference>
<keyword evidence="2" id="KW-1185">Reference proteome</keyword>
<proteinExistence type="predicted"/>
<comment type="caution">
    <text evidence="1">The sequence shown here is derived from an EMBL/GenBank/DDBJ whole genome shotgun (WGS) entry which is preliminary data.</text>
</comment>
<evidence type="ECO:0000313" key="2">
    <source>
        <dbReference type="Proteomes" id="UP000237105"/>
    </source>
</evidence>
<protein>
    <submittedName>
        <fullName evidence="1">Uncharacterized protein</fullName>
    </submittedName>
</protein>
<accession>A0A2P5AH34</accession>
<sequence>MHWDRSERLENCGSMRDGAPIFRQPPNVAVATAECSFLGQLQGEQLTGGHPPPARLTAGVSNFATFFIDARAEISVAESRFEVSKDKRPVRGAPSLGLCTSTSARLFSLVQIAQ</sequence>